<keyword evidence="3" id="KW-1185">Reference proteome</keyword>
<feature type="compositionally biased region" description="Basic and acidic residues" evidence="1">
    <location>
        <begin position="21"/>
        <end position="41"/>
    </location>
</feature>
<dbReference type="GeneID" id="27318596"/>
<dbReference type="PANTHER" id="PTHR23250:SF1">
    <property type="entry name" value="TECTONIN BETA-PROPELLER REPEAT-CONTAINING PROTEIN 1"/>
    <property type="match status" value="1"/>
</dbReference>
<dbReference type="EMBL" id="KN847520">
    <property type="protein sequence ID" value="KIV96938.1"/>
    <property type="molecule type" value="Genomic_DNA"/>
</dbReference>
<dbReference type="OMA" id="RWQFLTH"/>
<dbReference type="OrthoDB" id="72441at2759"/>
<feature type="region of interest" description="Disordered" evidence="1">
    <location>
        <begin position="1"/>
        <end position="64"/>
    </location>
</feature>
<dbReference type="STRING" id="212818.A0A0D2ADG1"/>
<evidence type="ECO:0000256" key="1">
    <source>
        <dbReference type="SAM" id="MobiDB-lite"/>
    </source>
</evidence>
<evidence type="ECO:0000313" key="3">
    <source>
        <dbReference type="Proteomes" id="UP000054302"/>
    </source>
</evidence>
<sequence length="539" mass="61168">MSDNVTQTATRVSTLDGAPDPYDHEISLIDATAPDRQEESRSASPSPSRPNLPRNPTKISVKDHLARRKYAKWQEHVVSSKPVSIGTNDVPSSQTPSKIEPGTTVPQSQALDFAGEHSEHRSRKSLDKRKRKNLTSPKNYIYEIDVLYENQRGSFFCGIPLYSNSSLMPIDPSPWLSKDFHQSPVNITNAQVPDPSWEWAWKSWYVDMSYDVDEEGWQYSFAFGRNFAWHGTHPWFHSFVRRRRWLRKRIKKAKVPADTNAGTLGAAHHLTGDYFTIHSKRDRSPISAVDGTGKTARPSSYISYPDSLDVDQPPEDVKNTASLLKALRFASIDRERIDVVKKFVQTAPADELAYVQHHIEDIMSFFVFQNSRRQLLTYLKETANHAREHREKHSQEGRPESDQESRRIDHLLQAIEAANAQITGLEYWSDRKHVLKTVDDGSDITRAIATIFDEPAPKPEPELEPVKEIKGISDQAEITEEKQAKIFSFPPRPPNNDTPNGELDKGKGRAHDSEDDQVEEAPPARLKADQVLIPDEDLA</sequence>
<dbReference type="PANTHER" id="PTHR23250">
    <property type="entry name" value="DYSFERLIN-RELATED"/>
    <property type="match status" value="1"/>
</dbReference>
<name>A0A0D2ADG1_EXOME</name>
<feature type="compositionally biased region" description="Low complexity" evidence="1">
    <location>
        <begin position="42"/>
        <end position="56"/>
    </location>
</feature>
<evidence type="ECO:0008006" key="4">
    <source>
        <dbReference type="Google" id="ProtNLM"/>
    </source>
</evidence>
<reference evidence="2 3" key="1">
    <citation type="submission" date="2015-01" db="EMBL/GenBank/DDBJ databases">
        <title>The Genome Sequence of Exophiala mesophila CBS40295.</title>
        <authorList>
            <consortium name="The Broad Institute Genomics Platform"/>
            <person name="Cuomo C."/>
            <person name="de Hoog S."/>
            <person name="Gorbushina A."/>
            <person name="Stielow B."/>
            <person name="Teixiera M."/>
            <person name="Abouelleil A."/>
            <person name="Chapman S.B."/>
            <person name="Priest M."/>
            <person name="Young S.K."/>
            <person name="Wortman J."/>
            <person name="Nusbaum C."/>
            <person name="Birren B."/>
        </authorList>
    </citation>
    <scope>NUCLEOTIDE SEQUENCE [LARGE SCALE GENOMIC DNA]</scope>
    <source>
        <strain evidence="2 3">CBS 40295</strain>
    </source>
</reference>
<feature type="compositionally biased region" description="Polar residues" evidence="1">
    <location>
        <begin position="1"/>
        <end position="13"/>
    </location>
</feature>
<organism evidence="2 3">
    <name type="scientific">Exophiala mesophila</name>
    <name type="common">Black yeast-like fungus</name>
    <dbReference type="NCBI Taxonomy" id="212818"/>
    <lineage>
        <taxon>Eukaryota</taxon>
        <taxon>Fungi</taxon>
        <taxon>Dikarya</taxon>
        <taxon>Ascomycota</taxon>
        <taxon>Pezizomycotina</taxon>
        <taxon>Eurotiomycetes</taxon>
        <taxon>Chaetothyriomycetidae</taxon>
        <taxon>Chaetothyriales</taxon>
        <taxon>Herpotrichiellaceae</taxon>
        <taxon>Exophiala</taxon>
    </lineage>
</organism>
<dbReference type="VEuPathDB" id="FungiDB:PV10_00751"/>
<feature type="compositionally biased region" description="Basic and acidic residues" evidence="1">
    <location>
        <begin position="502"/>
        <end position="512"/>
    </location>
</feature>
<feature type="region of interest" description="Disordered" evidence="1">
    <location>
        <begin position="485"/>
        <end position="539"/>
    </location>
</feature>
<dbReference type="AlphaFoldDB" id="A0A0D2ADG1"/>
<feature type="region of interest" description="Disordered" evidence="1">
    <location>
        <begin position="386"/>
        <end position="406"/>
    </location>
</feature>
<dbReference type="Proteomes" id="UP000054302">
    <property type="component" value="Unassembled WGS sequence"/>
</dbReference>
<evidence type="ECO:0000313" key="2">
    <source>
        <dbReference type="EMBL" id="KIV96938.1"/>
    </source>
</evidence>
<feature type="region of interest" description="Disordered" evidence="1">
    <location>
        <begin position="81"/>
        <end position="105"/>
    </location>
</feature>
<feature type="compositionally biased region" description="Polar residues" evidence="1">
    <location>
        <begin position="81"/>
        <end position="97"/>
    </location>
</feature>
<dbReference type="HOGENOM" id="CLU_028361_2_1_1"/>
<dbReference type="RefSeq" id="XP_016228512.1">
    <property type="nucleotide sequence ID" value="XM_016364863.1"/>
</dbReference>
<dbReference type="InterPro" id="IPR051513">
    <property type="entry name" value="Tectonin_beta-prop"/>
</dbReference>
<proteinExistence type="predicted"/>
<gene>
    <name evidence="2" type="ORF">PV10_00751</name>
</gene>
<accession>A0A0D2ADG1</accession>
<protein>
    <recommendedName>
        <fullName evidence="4">Peroxin/Ferlin domain-containing protein</fullName>
    </recommendedName>
</protein>